<accession>A0AAD3YBM7</accession>
<dbReference type="Proteomes" id="UP001222932">
    <property type="component" value="Unassembled WGS sequence"/>
</dbReference>
<keyword evidence="2" id="KW-1133">Transmembrane helix</keyword>
<gene>
    <name evidence="3" type="ORF">CspeluHIS016_0400050</name>
</gene>
<protein>
    <submittedName>
        <fullName evidence="3">Uncharacterized protein</fullName>
    </submittedName>
</protein>
<organism evidence="3 4">
    <name type="scientific">Cutaneotrichosporon spelunceum</name>
    <dbReference type="NCBI Taxonomy" id="1672016"/>
    <lineage>
        <taxon>Eukaryota</taxon>
        <taxon>Fungi</taxon>
        <taxon>Dikarya</taxon>
        <taxon>Basidiomycota</taxon>
        <taxon>Agaricomycotina</taxon>
        <taxon>Tremellomycetes</taxon>
        <taxon>Trichosporonales</taxon>
        <taxon>Trichosporonaceae</taxon>
        <taxon>Cutaneotrichosporon</taxon>
    </lineage>
</organism>
<dbReference type="EMBL" id="BTCM01000004">
    <property type="protein sequence ID" value="GMK57171.1"/>
    <property type="molecule type" value="Genomic_DNA"/>
</dbReference>
<evidence type="ECO:0000313" key="3">
    <source>
        <dbReference type="EMBL" id="GMK57171.1"/>
    </source>
</evidence>
<reference evidence="3" key="1">
    <citation type="journal article" date="2023" name="BMC Genomics">
        <title>Chromosome-level genome assemblies of Cutaneotrichosporon spp. (Trichosporonales, Basidiomycota) reveal imbalanced evolution between nucleotide sequences and chromosome synteny.</title>
        <authorList>
            <person name="Kobayashi Y."/>
            <person name="Kayamori A."/>
            <person name="Aoki K."/>
            <person name="Shiwa Y."/>
            <person name="Matsutani M."/>
            <person name="Fujita N."/>
            <person name="Sugita T."/>
            <person name="Iwasaki W."/>
            <person name="Tanaka N."/>
            <person name="Takashima M."/>
        </authorList>
    </citation>
    <scope>NUCLEOTIDE SEQUENCE</scope>
    <source>
        <strain evidence="3">HIS016</strain>
    </source>
</reference>
<dbReference type="AlphaFoldDB" id="A0AAD3YBM7"/>
<evidence type="ECO:0000256" key="2">
    <source>
        <dbReference type="SAM" id="Phobius"/>
    </source>
</evidence>
<proteinExistence type="predicted"/>
<keyword evidence="4" id="KW-1185">Reference proteome</keyword>
<reference evidence="3" key="2">
    <citation type="submission" date="2023-06" db="EMBL/GenBank/DDBJ databases">
        <authorList>
            <person name="Kobayashi Y."/>
            <person name="Kayamori A."/>
            <person name="Aoki K."/>
            <person name="Shiwa Y."/>
            <person name="Fujita N."/>
            <person name="Sugita T."/>
            <person name="Iwasaki W."/>
            <person name="Tanaka N."/>
            <person name="Takashima M."/>
        </authorList>
    </citation>
    <scope>NUCLEOTIDE SEQUENCE</scope>
    <source>
        <strain evidence="3">HIS016</strain>
    </source>
</reference>
<feature type="region of interest" description="Disordered" evidence="1">
    <location>
        <begin position="406"/>
        <end position="442"/>
    </location>
</feature>
<feature type="transmembrane region" description="Helical" evidence="2">
    <location>
        <begin position="371"/>
        <end position="393"/>
    </location>
</feature>
<name>A0AAD3YBM7_9TREE</name>
<keyword evidence="2" id="KW-0472">Membrane</keyword>
<evidence type="ECO:0000256" key="1">
    <source>
        <dbReference type="SAM" id="MobiDB-lite"/>
    </source>
</evidence>
<sequence length="452" mass="49871">MLRNLFDFQVTRAFPFGRLWNLLTLIFSLLVLAFLVVYATATAGYEAVPRSSPNYNLTQTGWYTVFSPEKDGICDKRLISVGDKLYTTNGVVPWTIMMFRDTDTGESLRGIDYAGETFKSCKMSELVMEFNMEPEGVTLIFSMNCTMTGFEVSMISDLRFPLNVQIAQAAVANVGSTAEKEVSVSWNALFDLSLSFDGVIGLYAAAQNQQNYRTSVSLISNITDWCGIDITSDDLSMCRGSWEEPPATYTRWSALNADLSDRYQQGLPNQLGVPFGNVAIWINQLVFWDVGLASNGNLIRNYAGRAQALDRCANCPAAAAMLGRQPGQLFSGAVLPLTDPGFTPPTNKGFSVQYLCSYRTLKSPANLVQSVLVAVLSLFGAYWTFYRAIWVFWGSHFGQERHKRIFHGEPETPPSSTLGYDPVKGSPPGPVTYGPNPAATQQPAGYFVQQNV</sequence>
<keyword evidence="2" id="KW-0812">Transmembrane</keyword>
<comment type="caution">
    <text evidence="3">The sequence shown here is derived from an EMBL/GenBank/DDBJ whole genome shotgun (WGS) entry which is preliminary data.</text>
</comment>
<feature type="transmembrane region" description="Helical" evidence="2">
    <location>
        <begin position="20"/>
        <end position="41"/>
    </location>
</feature>
<evidence type="ECO:0000313" key="4">
    <source>
        <dbReference type="Proteomes" id="UP001222932"/>
    </source>
</evidence>